<accession>A0A1Y5F7U3</accession>
<dbReference type="Pfam" id="PF13084">
    <property type="entry name" value="DUF3943"/>
    <property type="match status" value="1"/>
</dbReference>
<protein>
    <recommendedName>
        <fullName evidence="2">DUF3943 domain-containing protein</fullName>
    </recommendedName>
</protein>
<evidence type="ECO:0000313" key="4">
    <source>
        <dbReference type="Proteomes" id="UP000196531"/>
    </source>
</evidence>
<feature type="chain" id="PRO_5012441362" description="DUF3943 domain-containing protein" evidence="1">
    <location>
        <begin position="18"/>
        <end position="220"/>
    </location>
</feature>
<name>A0A1Y5F7U3_9BACT</name>
<evidence type="ECO:0000256" key="1">
    <source>
        <dbReference type="SAM" id="SignalP"/>
    </source>
</evidence>
<dbReference type="EMBL" id="MAAO01000006">
    <property type="protein sequence ID" value="OUR96978.1"/>
    <property type="molecule type" value="Genomic_DNA"/>
</dbReference>
<sequence length="220" mass="25244">MKIIILFFILSIQSAFGQEQDLSNLGVDKSRRTQKHYYTYIDREHTTQENMKHIAGVYAVTWAIYPLTQLETFKDDGSFKKYGDNFGKIVFDQDEPFWNWIVHPLSGSQLFLYYRANGYNRIDSLTMSFISSTLFEFTVEIYTEPASIQDLYQTPILGAVLGVGIENLSLWLLNSGNSFGKVLGHIINPSTLFWYYEGKISLTPDFDGKGKVGLNFSMDF</sequence>
<keyword evidence="1" id="KW-0732">Signal</keyword>
<feature type="domain" description="DUF3943" evidence="2">
    <location>
        <begin position="89"/>
        <end position="189"/>
    </location>
</feature>
<dbReference type="InterPro" id="IPR025079">
    <property type="entry name" value="DUF3943"/>
</dbReference>
<dbReference type="AlphaFoldDB" id="A0A1Y5F7U3"/>
<gene>
    <name evidence="3" type="ORF">A9Q84_11625</name>
</gene>
<evidence type="ECO:0000259" key="2">
    <source>
        <dbReference type="Pfam" id="PF13084"/>
    </source>
</evidence>
<evidence type="ECO:0000313" key="3">
    <source>
        <dbReference type="EMBL" id="OUR96978.1"/>
    </source>
</evidence>
<organism evidence="3 4">
    <name type="scientific">Halobacteriovorax marinus</name>
    <dbReference type="NCBI Taxonomy" id="97084"/>
    <lineage>
        <taxon>Bacteria</taxon>
        <taxon>Pseudomonadati</taxon>
        <taxon>Bdellovibrionota</taxon>
        <taxon>Bacteriovoracia</taxon>
        <taxon>Bacteriovoracales</taxon>
        <taxon>Halobacteriovoraceae</taxon>
        <taxon>Halobacteriovorax</taxon>
    </lineage>
</organism>
<dbReference type="Proteomes" id="UP000196531">
    <property type="component" value="Unassembled WGS sequence"/>
</dbReference>
<feature type="signal peptide" evidence="1">
    <location>
        <begin position="1"/>
        <end position="17"/>
    </location>
</feature>
<comment type="caution">
    <text evidence="3">The sequence shown here is derived from an EMBL/GenBank/DDBJ whole genome shotgun (WGS) entry which is preliminary data.</text>
</comment>
<proteinExistence type="predicted"/>
<reference evidence="4" key="1">
    <citation type="journal article" date="2017" name="Proc. Natl. Acad. Sci. U.S.A.">
        <title>Simulation of Deepwater Horizon oil plume reveals substrate specialization within a complex community of hydrocarbon-degraders.</title>
        <authorList>
            <person name="Hu P."/>
            <person name="Dubinsky E.A."/>
            <person name="Probst A.J."/>
            <person name="Wang J."/>
            <person name="Sieber C.M.K."/>
            <person name="Tom L.M."/>
            <person name="Gardinali P."/>
            <person name="Banfield J.F."/>
            <person name="Atlas R.M."/>
            <person name="Andersen G.L."/>
        </authorList>
    </citation>
    <scope>NUCLEOTIDE SEQUENCE [LARGE SCALE GENOMIC DNA]</scope>
</reference>